<keyword evidence="2" id="KW-1185">Reference proteome</keyword>
<dbReference type="AlphaFoldDB" id="A0A0P5SYJ1"/>
<name>A0A0P5SYJ1_9CRUS</name>
<sequence length="422" mass="44199">MIVLLLKRKHRKKKTRQYAIVTNSATALMSSPAQSSPSMTFPAPATMAYPAPMAPIPATPMYSVTTTPTPVPMSYFDYRHANKLQRCWYYELYHSRTTCPSNNKLCHSCGDELLHDPTPYPGTYDLFFTFVTLSATLPPLPLPTLMGYPAPPAAMSSPMGDPTISPPTPLAQMSSTAPLTPTPMGYAAILPAPTGYPTPSVSAPAPMGYPAIPIATFALTGNPAFPMAAPAMIGSLASPATAPASPSYTASPAAMANPSRPATMQMPMGCTSAPAPTPMINLTPLAAPLAPVGYPLLSISTSSQVGYSAPSVPTPTLTSAPPPASVGYALSPATVSAAVSNSAPLAPTAPVDRSNRLSSSCSTHTCTSDLSCISIHAYFSYIASSLPDEFPYSCYHSSSVSDHCLFSLLMKHGLPNVERYAK</sequence>
<protein>
    <submittedName>
        <fullName evidence="1">Uncharacterized protein</fullName>
    </submittedName>
</protein>
<reference evidence="1 2" key="1">
    <citation type="submission" date="2016-03" db="EMBL/GenBank/DDBJ databases">
        <title>EvidentialGene: Evidence-directed Construction of Genes on Genomes.</title>
        <authorList>
            <person name="Gilbert D.G."/>
            <person name="Choi J.-H."/>
            <person name="Mockaitis K."/>
            <person name="Colbourne J."/>
            <person name="Pfrender M."/>
        </authorList>
    </citation>
    <scope>NUCLEOTIDE SEQUENCE [LARGE SCALE GENOMIC DNA]</scope>
    <source>
        <strain evidence="1 2">Xinb3</strain>
        <tissue evidence="1">Complete organism</tissue>
    </source>
</reference>
<organism evidence="1 2">
    <name type="scientific">Daphnia magna</name>
    <dbReference type="NCBI Taxonomy" id="35525"/>
    <lineage>
        <taxon>Eukaryota</taxon>
        <taxon>Metazoa</taxon>
        <taxon>Ecdysozoa</taxon>
        <taxon>Arthropoda</taxon>
        <taxon>Crustacea</taxon>
        <taxon>Branchiopoda</taxon>
        <taxon>Diplostraca</taxon>
        <taxon>Cladocera</taxon>
        <taxon>Anomopoda</taxon>
        <taxon>Daphniidae</taxon>
        <taxon>Daphnia</taxon>
    </lineage>
</organism>
<evidence type="ECO:0000313" key="2">
    <source>
        <dbReference type="Proteomes" id="UP000076858"/>
    </source>
</evidence>
<comment type="caution">
    <text evidence="1">The sequence shown here is derived from an EMBL/GenBank/DDBJ whole genome shotgun (WGS) entry which is preliminary data.</text>
</comment>
<evidence type="ECO:0000313" key="1">
    <source>
        <dbReference type="EMBL" id="KZS20489.1"/>
    </source>
</evidence>
<dbReference type="EMBL" id="LRGB01000190">
    <property type="protein sequence ID" value="KZS20489.1"/>
    <property type="molecule type" value="Genomic_DNA"/>
</dbReference>
<dbReference type="Proteomes" id="UP000076858">
    <property type="component" value="Unassembled WGS sequence"/>
</dbReference>
<proteinExistence type="predicted"/>
<accession>A0A0P5SYJ1</accession>
<gene>
    <name evidence="1" type="ORF">APZ42_012896</name>
</gene>
<dbReference type="OrthoDB" id="10652626at2759"/>